<organism evidence="2 3">
    <name type="scientific">Stylonychia lemnae</name>
    <name type="common">Ciliate</name>
    <dbReference type="NCBI Taxonomy" id="5949"/>
    <lineage>
        <taxon>Eukaryota</taxon>
        <taxon>Sar</taxon>
        <taxon>Alveolata</taxon>
        <taxon>Ciliophora</taxon>
        <taxon>Intramacronucleata</taxon>
        <taxon>Spirotrichea</taxon>
        <taxon>Stichotrichia</taxon>
        <taxon>Sporadotrichida</taxon>
        <taxon>Oxytrichidae</taxon>
        <taxon>Stylonychinae</taxon>
        <taxon>Stylonychia</taxon>
    </lineage>
</organism>
<dbReference type="EMBL" id="CCKQ01018384">
    <property type="protein sequence ID" value="CDW90340.1"/>
    <property type="molecule type" value="Genomic_DNA"/>
</dbReference>
<evidence type="ECO:0000313" key="2">
    <source>
        <dbReference type="EMBL" id="CDW90340.1"/>
    </source>
</evidence>
<dbReference type="AlphaFoldDB" id="A0A078B748"/>
<feature type="compositionally biased region" description="Basic and acidic residues" evidence="1">
    <location>
        <begin position="39"/>
        <end position="52"/>
    </location>
</feature>
<evidence type="ECO:0000313" key="3">
    <source>
        <dbReference type="Proteomes" id="UP000039865"/>
    </source>
</evidence>
<accession>A0A078B748</accession>
<proteinExistence type="predicted"/>
<feature type="region of interest" description="Disordered" evidence="1">
    <location>
        <begin position="1"/>
        <end position="61"/>
    </location>
</feature>
<feature type="region of interest" description="Disordered" evidence="1">
    <location>
        <begin position="99"/>
        <end position="124"/>
    </location>
</feature>
<feature type="compositionally biased region" description="Polar residues" evidence="1">
    <location>
        <begin position="20"/>
        <end position="35"/>
    </location>
</feature>
<keyword evidence="3" id="KW-1185">Reference proteome</keyword>
<reference evidence="2 3" key="1">
    <citation type="submission" date="2014-06" db="EMBL/GenBank/DDBJ databases">
        <authorList>
            <person name="Swart Estienne"/>
        </authorList>
    </citation>
    <scope>NUCLEOTIDE SEQUENCE [LARGE SCALE GENOMIC DNA]</scope>
    <source>
        <strain evidence="2 3">130c</strain>
    </source>
</reference>
<dbReference type="InParanoid" id="A0A078B748"/>
<dbReference type="Proteomes" id="UP000039865">
    <property type="component" value="Unassembled WGS sequence"/>
</dbReference>
<feature type="compositionally biased region" description="Polar residues" evidence="1">
    <location>
        <begin position="106"/>
        <end position="120"/>
    </location>
</feature>
<name>A0A078B748_STYLE</name>
<evidence type="ECO:0000256" key="1">
    <source>
        <dbReference type="SAM" id="MobiDB-lite"/>
    </source>
</evidence>
<protein>
    <submittedName>
        <fullName evidence="2">Uncharacterized protein</fullName>
    </submittedName>
</protein>
<sequence>MKSLKSLQVPVKGHFKKSRFSQSSNQPQLMESNSPLPVIEKDRERCQSEGKSEPQSPYTPLLKQLQNLQHQEQQVKSAVNPRILAIIQQEQTDKDAFQMKERKVKTSQSKQSTNSPNSNDMQKKYTWDSLTSENQKSYSDIIDGENLIQTGQNVKIIGGTKLTKEYAIKLNQNKNCLPTRQTETKLISNPKDRFLMNRKNLSKLKSCEIYDEFPLLGDDHDSKFNQEQYIIINARDQIRQNLPSISVGNFAGVSNSNFREPSIKQEDSINQ</sequence>
<gene>
    <name evidence="2" type="primary">Contig10622.g11342</name>
    <name evidence="2" type="ORF">STYLEM_19482</name>
</gene>